<dbReference type="InterPro" id="IPR000490">
    <property type="entry name" value="Glyco_hydro_17"/>
</dbReference>
<keyword evidence="10" id="KW-0732">Signal</keyword>
<dbReference type="Pfam" id="PF00332">
    <property type="entry name" value="Glyco_hydro_17"/>
    <property type="match status" value="1"/>
</dbReference>
<comment type="catalytic activity">
    <reaction evidence="1">
        <text>Hydrolysis of (1-&gt;3)-beta-D-glucosidic linkages in (1-&gt;3)-beta-D-glucans.</text>
        <dbReference type="EC" id="3.2.1.39"/>
    </reaction>
</comment>
<sequence>MVHLWVLLHLLTGPILAGSSKIGVCYGMLGDNLPSPREVISMYKSNRIERIRLYNPNHSALEALRCSGIQVLLGVRNEEIQQLAASYTAAKNWVQRFIRPYWPDVHFRYLAVGNEVIPGSYATYVLPAMRNLHYALRIWGLHPHIKVSTSVSTSVMGVSYPPSAGIFAEETLNYMVPIAHYLNRTGAPLLANIYPYFAYVEDPDNIPLEYALFTSQNVVVQDGNLNYYNLFDAIVDALHASLEQAGAPQVPVVVSETGWPSAGDGDVASNENAYAYNSNLVRHVLSSCGTPKWPGKPIEAYLFAMFNENRKQGEAVEQHWGLFYPNKRAVYPINFSDESN</sequence>
<dbReference type="GO" id="GO:0005975">
    <property type="term" value="P:carbohydrate metabolic process"/>
    <property type="evidence" value="ECO:0007669"/>
    <property type="project" value="InterPro"/>
</dbReference>
<keyword evidence="4 9" id="KW-0378">Hydrolase</keyword>
<evidence type="ECO:0000256" key="7">
    <source>
        <dbReference type="ARBA" id="ARBA00033417"/>
    </source>
</evidence>
<dbReference type="EC" id="3.2.1.39" evidence="3"/>
<feature type="chain" id="PRO_5002888417" description="glucan endo-1,3-beta-D-glucosidase" evidence="10">
    <location>
        <begin position="18"/>
        <end position="340"/>
    </location>
</feature>
<feature type="signal peptide" evidence="10">
    <location>
        <begin position="1"/>
        <end position="17"/>
    </location>
</feature>
<organism evidence="11 12">
    <name type="scientific">Ricinus communis</name>
    <name type="common">Castor bean</name>
    <dbReference type="NCBI Taxonomy" id="3988"/>
    <lineage>
        <taxon>Eukaryota</taxon>
        <taxon>Viridiplantae</taxon>
        <taxon>Streptophyta</taxon>
        <taxon>Embryophyta</taxon>
        <taxon>Tracheophyta</taxon>
        <taxon>Spermatophyta</taxon>
        <taxon>Magnoliopsida</taxon>
        <taxon>eudicotyledons</taxon>
        <taxon>Gunneridae</taxon>
        <taxon>Pentapetalae</taxon>
        <taxon>rosids</taxon>
        <taxon>fabids</taxon>
        <taxon>Malpighiales</taxon>
        <taxon>Euphorbiaceae</taxon>
        <taxon>Acalyphoideae</taxon>
        <taxon>Acalypheae</taxon>
        <taxon>Ricinus</taxon>
    </lineage>
</organism>
<dbReference type="InterPro" id="IPR017853">
    <property type="entry name" value="GH"/>
</dbReference>
<gene>
    <name evidence="11" type="ORF">RCOM_1032340</name>
</gene>
<evidence type="ECO:0000256" key="4">
    <source>
        <dbReference type="ARBA" id="ARBA00022801"/>
    </source>
</evidence>
<evidence type="ECO:0000313" key="11">
    <source>
        <dbReference type="EMBL" id="EEF48395.1"/>
    </source>
</evidence>
<evidence type="ECO:0000256" key="2">
    <source>
        <dbReference type="ARBA" id="ARBA00008773"/>
    </source>
</evidence>
<comment type="similarity">
    <text evidence="2 8">Belongs to the glycosyl hydrolase 17 family.</text>
</comment>
<dbReference type="InterPro" id="IPR044965">
    <property type="entry name" value="Glyco_hydro_17_plant"/>
</dbReference>
<evidence type="ECO:0000256" key="10">
    <source>
        <dbReference type="SAM" id="SignalP"/>
    </source>
</evidence>
<evidence type="ECO:0000256" key="9">
    <source>
        <dbReference type="RuleBase" id="RU004336"/>
    </source>
</evidence>
<dbReference type="FunFam" id="3.20.20.80:FF:000010">
    <property type="entry name" value="glucan endo-1,3-beta-glucosidase, basic"/>
    <property type="match status" value="1"/>
</dbReference>
<evidence type="ECO:0000313" key="12">
    <source>
        <dbReference type="Proteomes" id="UP000008311"/>
    </source>
</evidence>
<dbReference type="Gene3D" id="3.20.20.80">
    <property type="entry name" value="Glycosidases"/>
    <property type="match status" value="1"/>
</dbReference>
<evidence type="ECO:0000256" key="6">
    <source>
        <dbReference type="ARBA" id="ARBA00033335"/>
    </source>
</evidence>
<protein>
    <recommendedName>
        <fullName evidence="3">glucan endo-1,3-beta-D-glucosidase</fullName>
        <ecNumber evidence="3">3.2.1.39</ecNumber>
    </recommendedName>
    <alternativeName>
        <fullName evidence="6">(1-&gt;3)-beta-glucan endohydrolase</fullName>
    </alternativeName>
    <alternativeName>
        <fullName evidence="7">Beta-1,3-endoglucanase</fullName>
    </alternativeName>
</protein>
<dbReference type="SUPFAM" id="SSF51445">
    <property type="entry name" value="(Trans)glycosidases"/>
    <property type="match status" value="1"/>
</dbReference>
<dbReference type="GO" id="GO:0042973">
    <property type="term" value="F:glucan endo-1,3-beta-D-glucosidase activity"/>
    <property type="evidence" value="ECO:0007669"/>
    <property type="project" value="UniProtKB-EC"/>
</dbReference>
<evidence type="ECO:0000256" key="1">
    <source>
        <dbReference type="ARBA" id="ARBA00000382"/>
    </source>
</evidence>
<dbReference type="PROSITE" id="PS00587">
    <property type="entry name" value="GLYCOSYL_HYDROL_F17"/>
    <property type="match status" value="1"/>
</dbReference>
<accession>B9RJ93</accession>
<keyword evidence="12" id="KW-1185">Reference proteome</keyword>
<evidence type="ECO:0000256" key="8">
    <source>
        <dbReference type="RuleBase" id="RU004335"/>
    </source>
</evidence>
<keyword evidence="5 9" id="KW-0326">Glycosidase</keyword>
<evidence type="ECO:0000256" key="5">
    <source>
        <dbReference type="ARBA" id="ARBA00023295"/>
    </source>
</evidence>
<dbReference type="AlphaFoldDB" id="B9RJ93"/>
<dbReference type="EMBL" id="EQ973783">
    <property type="protein sequence ID" value="EEF48395.1"/>
    <property type="molecule type" value="Genomic_DNA"/>
</dbReference>
<proteinExistence type="inferred from homology"/>
<dbReference type="eggNOG" id="ENOG502QVKW">
    <property type="taxonomic scope" value="Eukaryota"/>
</dbReference>
<evidence type="ECO:0000256" key="3">
    <source>
        <dbReference type="ARBA" id="ARBA00012780"/>
    </source>
</evidence>
<name>B9RJ93_RICCO</name>
<reference evidence="12" key="1">
    <citation type="journal article" date="2010" name="Nat. Biotechnol.">
        <title>Draft genome sequence of the oilseed species Ricinus communis.</title>
        <authorList>
            <person name="Chan A.P."/>
            <person name="Crabtree J."/>
            <person name="Zhao Q."/>
            <person name="Lorenzi H."/>
            <person name="Orvis J."/>
            <person name="Puiu D."/>
            <person name="Melake-Berhan A."/>
            <person name="Jones K.M."/>
            <person name="Redman J."/>
            <person name="Chen G."/>
            <person name="Cahoon E.B."/>
            <person name="Gedil M."/>
            <person name="Stanke M."/>
            <person name="Haas B.J."/>
            <person name="Wortman J.R."/>
            <person name="Fraser-Liggett C.M."/>
            <person name="Ravel J."/>
            <person name="Rabinowicz P.D."/>
        </authorList>
    </citation>
    <scope>NUCLEOTIDE SEQUENCE [LARGE SCALE GENOMIC DNA]</scope>
    <source>
        <strain evidence="12">cv. Hale</strain>
    </source>
</reference>
<dbReference type="Proteomes" id="UP000008311">
    <property type="component" value="Unassembled WGS sequence"/>
</dbReference>
<dbReference type="PANTHER" id="PTHR32227">
    <property type="entry name" value="GLUCAN ENDO-1,3-BETA-GLUCOSIDASE BG1-RELATED-RELATED"/>
    <property type="match status" value="1"/>
</dbReference>
<dbReference type="STRING" id="3988.B9RJ93"/>
<dbReference type="InParanoid" id="B9RJ93"/>